<evidence type="ECO:0000256" key="1">
    <source>
        <dbReference type="SAM" id="MobiDB-lite"/>
    </source>
</evidence>
<keyword evidence="2" id="KW-0812">Transmembrane</keyword>
<dbReference type="AlphaFoldDB" id="A0A0F9UWW1"/>
<dbReference type="EMBL" id="LAZR01000066">
    <property type="protein sequence ID" value="KKN96229.1"/>
    <property type="molecule type" value="Genomic_DNA"/>
</dbReference>
<reference evidence="3" key="1">
    <citation type="journal article" date="2015" name="Nature">
        <title>Complex archaea that bridge the gap between prokaryotes and eukaryotes.</title>
        <authorList>
            <person name="Spang A."/>
            <person name="Saw J.H."/>
            <person name="Jorgensen S.L."/>
            <person name="Zaremba-Niedzwiedzka K."/>
            <person name="Martijn J."/>
            <person name="Lind A.E."/>
            <person name="van Eijk R."/>
            <person name="Schleper C."/>
            <person name="Guy L."/>
            <person name="Ettema T.J."/>
        </authorList>
    </citation>
    <scope>NUCLEOTIDE SEQUENCE</scope>
</reference>
<comment type="caution">
    <text evidence="3">The sequence shown here is derived from an EMBL/GenBank/DDBJ whole genome shotgun (WGS) entry which is preliminary data.</text>
</comment>
<keyword evidence="2" id="KW-1133">Transmembrane helix</keyword>
<proteinExistence type="predicted"/>
<feature type="region of interest" description="Disordered" evidence="1">
    <location>
        <begin position="123"/>
        <end position="144"/>
    </location>
</feature>
<evidence type="ECO:0000313" key="3">
    <source>
        <dbReference type="EMBL" id="KKN96229.1"/>
    </source>
</evidence>
<feature type="transmembrane region" description="Helical" evidence="2">
    <location>
        <begin position="17"/>
        <end position="36"/>
    </location>
</feature>
<organism evidence="3">
    <name type="scientific">marine sediment metagenome</name>
    <dbReference type="NCBI Taxonomy" id="412755"/>
    <lineage>
        <taxon>unclassified sequences</taxon>
        <taxon>metagenomes</taxon>
        <taxon>ecological metagenomes</taxon>
    </lineage>
</organism>
<sequence>MKDIEANVQRNDRVPPYGLYTFGIVFVVLVLIGFYLHQAPDREPKAGAENDRLAQIELTIEHMRVVQMGISQGVESLQLEVNQLKQSVDQIATNTPAASSANRPLTEKLDRDISDYMAMITEEAGSIADGEASKPDDGSVEQSE</sequence>
<keyword evidence="2" id="KW-0472">Membrane</keyword>
<protein>
    <submittedName>
        <fullName evidence="3">Uncharacterized protein</fullName>
    </submittedName>
</protein>
<accession>A0A0F9UWW1</accession>
<name>A0A0F9UWW1_9ZZZZ</name>
<evidence type="ECO:0000256" key="2">
    <source>
        <dbReference type="SAM" id="Phobius"/>
    </source>
</evidence>
<gene>
    <name evidence="3" type="ORF">LCGC14_0171590</name>
</gene>